<keyword evidence="3" id="KW-1185">Reference proteome</keyword>
<protein>
    <submittedName>
        <fullName evidence="2">Uncharacterized protein</fullName>
    </submittedName>
</protein>
<dbReference type="RefSeq" id="WP_090554343.1">
    <property type="nucleotide sequence ID" value="NZ_FNRA01000001.1"/>
</dbReference>
<accession>A0A1H3WG01</accession>
<keyword evidence="1" id="KW-1133">Transmembrane helix</keyword>
<evidence type="ECO:0000313" key="3">
    <source>
        <dbReference type="Proteomes" id="UP000198850"/>
    </source>
</evidence>
<dbReference type="OrthoDB" id="795346at2"/>
<proteinExistence type="predicted"/>
<keyword evidence="1" id="KW-0472">Membrane</keyword>
<sequence>MSTRAKQIFLFLTIVVPFLGYCIIYYTPIIRNAPFRSDEFVSFQFQWGAGNDLPNSYDSATGKYQYLDTKDSLIKTNVKLRQNDIIYLHNKMNELGYWNFPDLIANAETDLNKSKVLRYVFTFNYKRKTKKVIYLTDYNDIPKLATVAGQMKTLVEQTINDAEERYSKK</sequence>
<gene>
    <name evidence="2" type="ORF">SAMN05443550_101232</name>
</gene>
<feature type="transmembrane region" description="Helical" evidence="1">
    <location>
        <begin position="7"/>
        <end position="26"/>
    </location>
</feature>
<organism evidence="2 3">
    <name type="scientific">Pedobacter hartonius</name>
    <dbReference type="NCBI Taxonomy" id="425514"/>
    <lineage>
        <taxon>Bacteria</taxon>
        <taxon>Pseudomonadati</taxon>
        <taxon>Bacteroidota</taxon>
        <taxon>Sphingobacteriia</taxon>
        <taxon>Sphingobacteriales</taxon>
        <taxon>Sphingobacteriaceae</taxon>
        <taxon>Pedobacter</taxon>
    </lineage>
</organism>
<dbReference type="STRING" id="425514.SAMN05443550_101232"/>
<evidence type="ECO:0000313" key="2">
    <source>
        <dbReference type="EMBL" id="SDZ85880.1"/>
    </source>
</evidence>
<keyword evidence="1" id="KW-0812">Transmembrane</keyword>
<dbReference type="Proteomes" id="UP000198850">
    <property type="component" value="Unassembled WGS sequence"/>
</dbReference>
<reference evidence="2 3" key="1">
    <citation type="submission" date="2016-10" db="EMBL/GenBank/DDBJ databases">
        <authorList>
            <person name="de Groot N.N."/>
        </authorList>
    </citation>
    <scope>NUCLEOTIDE SEQUENCE [LARGE SCALE GENOMIC DNA]</scope>
    <source>
        <strain evidence="2 3">DSM 19033</strain>
    </source>
</reference>
<evidence type="ECO:0000256" key="1">
    <source>
        <dbReference type="SAM" id="Phobius"/>
    </source>
</evidence>
<name>A0A1H3WG01_9SPHI</name>
<dbReference type="AlphaFoldDB" id="A0A1H3WG01"/>
<dbReference type="EMBL" id="FNRA01000001">
    <property type="protein sequence ID" value="SDZ85880.1"/>
    <property type="molecule type" value="Genomic_DNA"/>
</dbReference>